<dbReference type="Proteomes" id="UP000613768">
    <property type="component" value="Unassembled WGS sequence"/>
</dbReference>
<dbReference type="AlphaFoldDB" id="A0AAW3ZEN6"/>
<protein>
    <submittedName>
        <fullName evidence="2">Uncharacterized protein</fullName>
    </submittedName>
</protein>
<evidence type="ECO:0000313" key="3">
    <source>
        <dbReference type="Proteomes" id="UP000613768"/>
    </source>
</evidence>
<sequence>MNTPSLMLAALLAIATPIAQAEPPAAPPPFGRPPLIEQVLAELRIDDQQRAQVRALLERWRTEADQEHSARRVRHRQELSAILNDDQVVAVLAALPPPPHGSSRPTAPAQ</sequence>
<name>A0AAW3ZEN6_9GAMM</name>
<evidence type="ECO:0000256" key="1">
    <source>
        <dbReference type="SAM" id="SignalP"/>
    </source>
</evidence>
<proteinExistence type="predicted"/>
<feature type="signal peptide" evidence="1">
    <location>
        <begin position="1"/>
        <end position="21"/>
    </location>
</feature>
<keyword evidence="1" id="KW-0732">Signal</keyword>
<gene>
    <name evidence="2" type="ORF">IFO71_02485</name>
</gene>
<comment type="caution">
    <text evidence="2">The sequence shown here is derived from an EMBL/GenBank/DDBJ whole genome shotgun (WGS) entry which is preliminary data.</text>
</comment>
<keyword evidence="3" id="KW-1185">Reference proteome</keyword>
<dbReference type="EMBL" id="JACYTR010000003">
    <property type="protein sequence ID" value="MBD8524598.1"/>
    <property type="molecule type" value="Genomic_DNA"/>
</dbReference>
<reference evidence="2 3" key="1">
    <citation type="submission" date="2020-09" db="EMBL/GenBank/DDBJ databases">
        <title>Pseudoxanthomonas sp. CAU 1598 isolated from sand of Yaerae Beach.</title>
        <authorList>
            <person name="Kim W."/>
        </authorList>
    </citation>
    <scope>NUCLEOTIDE SEQUENCE [LARGE SCALE GENOMIC DNA]</scope>
    <source>
        <strain evidence="2 3">CAU 1598</strain>
    </source>
</reference>
<accession>A0AAW3ZEN6</accession>
<dbReference type="RefSeq" id="WP_192027944.1">
    <property type="nucleotide sequence ID" value="NZ_JACYTR010000003.1"/>
</dbReference>
<organism evidence="2 3">
    <name type="scientific">Pseudomarimonas arenosa</name>
    <dbReference type="NCBI Taxonomy" id="2774145"/>
    <lineage>
        <taxon>Bacteria</taxon>
        <taxon>Pseudomonadati</taxon>
        <taxon>Pseudomonadota</taxon>
        <taxon>Gammaproteobacteria</taxon>
        <taxon>Lysobacterales</taxon>
        <taxon>Lysobacteraceae</taxon>
        <taxon>Pseudomarimonas</taxon>
    </lineage>
</organism>
<evidence type="ECO:0000313" key="2">
    <source>
        <dbReference type="EMBL" id="MBD8524598.1"/>
    </source>
</evidence>
<feature type="chain" id="PRO_5043554197" evidence="1">
    <location>
        <begin position="22"/>
        <end position="110"/>
    </location>
</feature>